<gene>
    <name evidence="7" type="ORF">M513_12285</name>
    <name evidence="8" type="ORF">M514_12285</name>
</gene>
<dbReference type="Pfam" id="PF01400">
    <property type="entry name" value="Astacin"/>
    <property type="match status" value="1"/>
</dbReference>
<evidence type="ECO:0000259" key="6">
    <source>
        <dbReference type="PROSITE" id="PS51864"/>
    </source>
</evidence>
<evidence type="ECO:0000256" key="3">
    <source>
        <dbReference type="RuleBase" id="RU361183"/>
    </source>
</evidence>
<comment type="cofactor">
    <cofactor evidence="2 3">
        <name>Zn(2+)</name>
        <dbReference type="ChEBI" id="CHEBI:29105"/>
    </cofactor>
    <text evidence="2 3">Binds 1 zinc ion per subunit.</text>
</comment>
<feature type="domain" description="Peptidase M12A" evidence="6">
    <location>
        <begin position="563"/>
        <end position="765"/>
    </location>
</feature>
<evidence type="ECO:0000313" key="9">
    <source>
        <dbReference type="Proteomes" id="UP000030764"/>
    </source>
</evidence>
<feature type="binding site" evidence="2">
    <location>
        <position position="660"/>
    </location>
    <ligand>
        <name>Zn(2+)</name>
        <dbReference type="ChEBI" id="CHEBI:29105"/>
        <note>catalytic</note>
    </ligand>
</feature>
<dbReference type="SMART" id="SM00524">
    <property type="entry name" value="DWB"/>
    <property type="match status" value="1"/>
</dbReference>
<evidence type="ECO:0000313" key="8">
    <source>
        <dbReference type="EMBL" id="KFD64990.1"/>
    </source>
</evidence>
<dbReference type="GO" id="GO:0006355">
    <property type="term" value="P:regulation of DNA-templated transcription"/>
    <property type="evidence" value="ECO:0007669"/>
    <property type="project" value="InterPro"/>
</dbReference>
<reference evidence="8 9" key="1">
    <citation type="journal article" date="2014" name="Nat. Genet.">
        <title>Genome and transcriptome of the porcine whipworm Trichuris suis.</title>
        <authorList>
            <person name="Jex A.R."/>
            <person name="Nejsum P."/>
            <person name="Schwarz E.M."/>
            <person name="Hu L."/>
            <person name="Young N.D."/>
            <person name="Hall R.S."/>
            <person name="Korhonen P.K."/>
            <person name="Liao S."/>
            <person name="Thamsborg S."/>
            <person name="Xia J."/>
            <person name="Xu P."/>
            <person name="Wang S."/>
            <person name="Scheerlinck J.P."/>
            <person name="Hofmann A."/>
            <person name="Sternberg P.W."/>
            <person name="Wang J."/>
            <person name="Gasser R.B."/>
        </authorList>
    </citation>
    <scope>NUCLEOTIDE SEQUENCE [LARGE SCALE GENOMIC DNA]</scope>
    <source>
        <strain evidence="8">DCEP-RM93F</strain>
        <strain evidence="7">DCEP-RM93M</strain>
    </source>
</reference>
<keyword evidence="2 3" id="KW-0482">Metalloprotease</keyword>
<accession>A0A085N694</accession>
<dbReference type="InterPro" id="IPR001132">
    <property type="entry name" value="SMAD_dom_Dwarfin-type"/>
</dbReference>
<dbReference type="GO" id="GO:0004222">
    <property type="term" value="F:metalloendopeptidase activity"/>
    <property type="evidence" value="ECO:0007669"/>
    <property type="project" value="UniProtKB-UniRule"/>
</dbReference>
<dbReference type="Gene3D" id="2.60.200.10">
    <property type="match status" value="1"/>
</dbReference>
<protein>
    <recommendedName>
        <fullName evidence="3">Metalloendopeptidase</fullName>
        <ecNumber evidence="3">3.4.24.-</ecNumber>
    </recommendedName>
</protein>
<dbReference type="EMBL" id="KL363351">
    <property type="protein sequence ID" value="KFD46839.1"/>
    <property type="molecule type" value="Genomic_DNA"/>
</dbReference>
<organism evidence="8">
    <name type="scientific">Trichuris suis</name>
    <name type="common">pig whipworm</name>
    <dbReference type="NCBI Taxonomy" id="68888"/>
    <lineage>
        <taxon>Eukaryota</taxon>
        <taxon>Metazoa</taxon>
        <taxon>Ecdysozoa</taxon>
        <taxon>Nematoda</taxon>
        <taxon>Enoplea</taxon>
        <taxon>Dorylaimia</taxon>
        <taxon>Trichinellida</taxon>
        <taxon>Trichuridae</taxon>
        <taxon>Trichuris</taxon>
    </lineage>
</organism>
<feature type="compositionally biased region" description="Acidic residues" evidence="4">
    <location>
        <begin position="306"/>
        <end position="318"/>
    </location>
</feature>
<feature type="domain" description="MH2" evidence="5">
    <location>
        <begin position="49"/>
        <end position="240"/>
    </location>
</feature>
<dbReference type="SMART" id="SM00235">
    <property type="entry name" value="ZnMc"/>
    <property type="match status" value="1"/>
</dbReference>
<dbReference type="GO" id="GO:0051239">
    <property type="term" value="P:regulation of multicellular organismal process"/>
    <property type="evidence" value="ECO:0007669"/>
    <property type="project" value="UniProtKB-ARBA"/>
</dbReference>
<dbReference type="InterPro" id="IPR006026">
    <property type="entry name" value="Peptidase_Metallo"/>
</dbReference>
<feature type="region of interest" description="Disordered" evidence="4">
    <location>
        <begin position="283"/>
        <end position="324"/>
    </location>
</feature>
<dbReference type="PRINTS" id="PR00480">
    <property type="entry name" value="ASTACIN"/>
</dbReference>
<keyword evidence="2 3" id="KW-0479">Metal-binding</keyword>
<dbReference type="PANTHER" id="PTHR22742:SF2">
    <property type="entry name" value="EXPANSION, ISOFORM A-RELATED"/>
    <property type="match status" value="1"/>
</dbReference>
<keyword evidence="1" id="KW-1015">Disulfide bond</keyword>
<dbReference type="Proteomes" id="UP000030764">
    <property type="component" value="Unassembled WGS sequence"/>
</dbReference>
<dbReference type="GO" id="GO:0050793">
    <property type="term" value="P:regulation of developmental process"/>
    <property type="evidence" value="ECO:0007669"/>
    <property type="project" value="UniProtKB-ARBA"/>
</dbReference>
<name>A0A085N694_9BILA</name>
<sequence length="790" mass="88789">MASGGPVSRIRILQGDSNIEAAWFSLDQFYRDHMQEIGSKLPSLDDGIWGKLILMEKNRRIAKAYLRAPSLQVDGSRLGFDGGVVGFNSFPVPARDGHTNEIRNKICSGVAIKIDRQGNILAKRRGRSPVIVQGSKSPEMHCLSADVVNAKGRLDIQRVVKIFDMRAFKEAIDVELSLPNPDEQKLLYKSAIRISLVKEESHPLKTPCWLMLINIVAVDVLTSRVQTIWPCLDILQTSDNHQHKRRCTSRNSDSIRLQSSKQTIVKPLQSTIPMFTPLSTLQRPRSDLDIHSGNCRSQETPSTESGLEDEDDEEDNDSITDVISNSTLVLPTTVTPMDDNFSVEANKSSKVRFNRHVMLSKVKPRYWDAVRSPNRHSSYDSSLSSSHSFVSNGRSYSPSLLSDSLSETQTTDSGFQETHSETCGQQLVPYDELFALSNVVCKLSLSVDGMLLFTSILSVLLLLAEYSLNFIAANPNPLRNVDAPLNSSLSNSTEIESPNEKEPKNNTTTVTIQNSDAATPSSVLNKTLVNNPLQIVILPWQQENNLFDGDIAGVTYTGDEQTFGIRYLIRAWPGRVIPYTLDPSYSSEEVNKIKNGMEMIANDTCLKFTPRKDERYYLRITNTGNGCYSYVGNRETLGGQILSLESSPSKTCIDQKIILHELLHAAGLWHEHNRGNRNKNLILQLQDVKPKKRIYFTKLDPEFDPFNNLPYDQYSITHFPMSAWAKGRGHASILSTNPMAGTWMGNGRFLSLDDRYKIKWLYGCLHKQNGEQESKRRRLPPRQPNKRSIL</sequence>
<feature type="active site" evidence="2">
    <location>
        <position position="661"/>
    </location>
</feature>
<dbReference type="EMBL" id="KL367546">
    <property type="protein sequence ID" value="KFD64990.1"/>
    <property type="molecule type" value="Genomic_DNA"/>
</dbReference>
<dbReference type="Proteomes" id="UP000030758">
    <property type="component" value="Unassembled WGS sequence"/>
</dbReference>
<dbReference type="PROSITE" id="PS51864">
    <property type="entry name" value="ASTACIN"/>
    <property type="match status" value="1"/>
</dbReference>
<feature type="compositionally biased region" description="Polar residues" evidence="4">
    <location>
        <begin position="294"/>
        <end position="305"/>
    </location>
</feature>
<evidence type="ECO:0000259" key="5">
    <source>
        <dbReference type="PROSITE" id="PS51076"/>
    </source>
</evidence>
<dbReference type="GO" id="GO:0008270">
    <property type="term" value="F:zinc ion binding"/>
    <property type="evidence" value="ECO:0007669"/>
    <property type="project" value="UniProtKB-UniRule"/>
</dbReference>
<dbReference type="Gene3D" id="3.40.390.10">
    <property type="entry name" value="Collagenase (Catalytic Domain)"/>
    <property type="match status" value="1"/>
</dbReference>
<evidence type="ECO:0000256" key="2">
    <source>
        <dbReference type="PROSITE-ProRule" id="PRU01211"/>
    </source>
</evidence>
<dbReference type="EC" id="3.4.24.-" evidence="3"/>
<dbReference type="GO" id="GO:0006508">
    <property type="term" value="P:proteolysis"/>
    <property type="evidence" value="ECO:0007669"/>
    <property type="project" value="UniProtKB-KW"/>
</dbReference>
<keyword evidence="9" id="KW-1185">Reference proteome</keyword>
<comment type="caution">
    <text evidence="2">Lacks conserved residue(s) required for the propagation of feature annotation.</text>
</comment>
<dbReference type="InterPro" id="IPR024079">
    <property type="entry name" value="MetalloPept_cat_dom_sf"/>
</dbReference>
<dbReference type="AlphaFoldDB" id="A0A085N694"/>
<keyword evidence="2 3" id="KW-0645">Protease</keyword>
<evidence type="ECO:0000256" key="4">
    <source>
        <dbReference type="SAM" id="MobiDB-lite"/>
    </source>
</evidence>
<evidence type="ECO:0000313" key="7">
    <source>
        <dbReference type="EMBL" id="KFD46839.1"/>
    </source>
</evidence>
<dbReference type="InterPro" id="IPR017855">
    <property type="entry name" value="SMAD-like_dom_sf"/>
</dbReference>
<dbReference type="Pfam" id="PF03166">
    <property type="entry name" value="MH2"/>
    <property type="match status" value="1"/>
</dbReference>
<feature type="binding site" evidence="2">
    <location>
        <position position="670"/>
    </location>
    <ligand>
        <name>Zn(2+)</name>
        <dbReference type="ChEBI" id="CHEBI:29105"/>
        <note>catalytic</note>
    </ligand>
</feature>
<dbReference type="InterPro" id="IPR001506">
    <property type="entry name" value="Peptidase_M12A"/>
</dbReference>
<keyword evidence="2 3" id="KW-0862">Zinc</keyword>
<dbReference type="SUPFAM" id="SSF49879">
    <property type="entry name" value="SMAD/FHA domain"/>
    <property type="match status" value="1"/>
</dbReference>
<dbReference type="InterPro" id="IPR008984">
    <property type="entry name" value="SMAD_FHA_dom_sf"/>
</dbReference>
<proteinExistence type="predicted"/>
<dbReference type="GO" id="GO:0009791">
    <property type="term" value="P:post-embryonic development"/>
    <property type="evidence" value="ECO:0007669"/>
    <property type="project" value="UniProtKB-ARBA"/>
</dbReference>
<keyword evidence="2 3" id="KW-0378">Hydrolase</keyword>
<dbReference type="PANTHER" id="PTHR22742">
    <property type="entry name" value="EXPANSION, ISOFORM A-RELATED"/>
    <property type="match status" value="1"/>
</dbReference>
<evidence type="ECO:0000256" key="1">
    <source>
        <dbReference type="ARBA" id="ARBA00023157"/>
    </source>
</evidence>
<feature type="binding site" evidence="2">
    <location>
        <position position="664"/>
    </location>
    <ligand>
        <name>Zn(2+)</name>
        <dbReference type="ChEBI" id="CHEBI:29105"/>
        <note>catalytic</note>
    </ligand>
</feature>
<dbReference type="PROSITE" id="PS51076">
    <property type="entry name" value="MH2"/>
    <property type="match status" value="1"/>
</dbReference>
<dbReference type="SUPFAM" id="SSF55486">
    <property type="entry name" value="Metalloproteases ('zincins'), catalytic domain"/>
    <property type="match status" value="1"/>
</dbReference>
<feature type="region of interest" description="Disordered" evidence="4">
    <location>
        <begin position="771"/>
        <end position="790"/>
    </location>
</feature>